<evidence type="ECO:0000313" key="4">
    <source>
        <dbReference type="Proteomes" id="UP000179266"/>
    </source>
</evidence>
<dbReference type="Proteomes" id="UP000179266">
    <property type="component" value="Unassembled WGS sequence"/>
</dbReference>
<dbReference type="InterPro" id="IPR002539">
    <property type="entry name" value="MaoC-like_dom"/>
</dbReference>
<feature type="transmembrane region" description="Helical" evidence="1">
    <location>
        <begin position="60"/>
        <end position="79"/>
    </location>
</feature>
<evidence type="ECO:0000256" key="1">
    <source>
        <dbReference type="SAM" id="Phobius"/>
    </source>
</evidence>
<protein>
    <recommendedName>
        <fullName evidence="2">MaoC-like domain-containing protein</fullName>
    </recommendedName>
</protein>
<comment type="caution">
    <text evidence="3">The sequence shown here is derived from an EMBL/GenBank/DDBJ whole genome shotgun (WGS) entry which is preliminary data.</text>
</comment>
<accession>A0A1F7S398</accession>
<dbReference type="InterPro" id="IPR029069">
    <property type="entry name" value="HotDog_dom_sf"/>
</dbReference>
<keyword evidence="1" id="KW-0812">Transmembrane</keyword>
<dbReference type="SUPFAM" id="SSF54637">
    <property type="entry name" value="Thioesterase/thiol ester dehydrase-isomerase"/>
    <property type="match status" value="1"/>
</dbReference>
<sequence length="154" mass="17569">MPEIQIGWFYEDFQIGATYESSRRTITEADIVLFAGLSSDYNPLHTDEIFAQDTEYKGRIAHGMLILSIMTGLIVRLNLLDGTTKAFQHIEWRFMRAVRAGDSIYARMSIDEKKEINREDAGLVTFKVSLFNQDKKAVGRGKLTLLMAKKKTTK</sequence>
<name>A0A1F7S398_9BACT</name>
<organism evidence="3 4">
    <name type="scientific">Candidatus Schekmanbacteria bacterium RBG_13_48_7</name>
    <dbReference type="NCBI Taxonomy" id="1817878"/>
    <lineage>
        <taxon>Bacteria</taxon>
        <taxon>Candidatus Schekmaniibacteriota</taxon>
    </lineage>
</organism>
<proteinExistence type="predicted"/>
<evidence type="ECO:0000313" key="3">
    <source>
        <dbReference type="EMBL" id="OGL48272.1"/>
    </source>
</evidence>
<reference evidence="3 4" key="1">
    <citation type="journal article" date="2016" name="Nat. Commun.">
        <title>Thousands of microbial genomes shed light on interconnected biogeochemical processes in an aquifer system.</title>
        <authorList>
            <person name="Anantharaman K."/>
            <person name="Brown C.T."/>
            <person name="Hug L.A."/>
            <person name="Sharon I."/>
            <person name="Castelle C.J."/>
            <person name="Probst A.J."/>
            <person name="Thomas B.C."/>
            <person name="Singh A."/>
            <person name="Wilkins M.J."/>
            <person name="Karaoz U."/>
            <person name="Brodie E.L."/>
            <person name="Williams K.H."/>
            <person name="Hubbard S.S."/>
            <person name="Banfield J.F."/>
        </authorList>
    </citation>
    <scope>NUCLEOTIDE SEQUENCE [LARGE SCALE GENOMIC DNA]</scope>
</reference>
<dbReference type="PANTHER" id="PTHR43664">
    <property type="entry name" value="MONOAMINE OXIDASE-RELATED"/>
    <property type="match status" value="1"/>
</dbReference>
<dbReference type="PANTHER" id="PTHR43664:SF1">
    <property type="entry name" value="BETA-METHYLMALYL-COA DEHYDRATASE"/>
    <property type="match status" value="1"/>
</dbReference>
<keyword evidence="1" id="KW-1133">Transmembrane helix</keyword>
<evidence type="ECO:0000259" key="2">
    <source>
        <dbReference type="Pfam" id="PF01575"/>
    </source>
</evidence>
<dbReference type="Gene3D" id="3.10.129.10">
    <property type="entry name" value="Hotdog Thioesterase"/>
    <property type="match status" value="1"/>
</dbReference>
<dbReference type="EMBL" id="MGDD01000040">
    <property type="protein sequence ID" value="OGL48272.1"/>
    <property type="molecule type" value="Genomic_DNA"/>
</dbReference>
<gene>
    <name evidence="3" type="ORF">A2161_20615</name>
</gene>
<dbReference type="AlphaFoldDB" id="A0A1F7S398"/>
<dbReference type="InterPro" id="IPR052342">
    <property type="entry name" value="MCH/BMMD"/>
</dbReference>
<dbReference type="Pfam" id="PF01575">
    <property type="entry name" value="MaoC_dehydratas"/>
    <property type="match status" value="1"/>
</dbReference>
<keyword evidence="1" id="KW-0472">Membrane</keyword>
<feature type="domain" description="MaoC-like" evidence="2">
    <location>
        <begin position="14"/>
        <end position="125"/>
    </location>
</feature>